<accession>A0AAD7PKL7</accession>
<evidence type="ECO:0000313" key="10">
    <source>
        <dbReference type="Proteomes" id="UP001163823"/>
    </source>
</evidence>
<dbReference type="EMBL" id="JARAOO010000008">
    <property type="protein sequence ID" value="KAJ7958215.1"/>
    <property type="molecule type" value="Genomic_DNA"/>
</dbReference>
<keyword evidence="10" id="KW-1185">Reference proteome</keyword>
<evidence type="ECO:0000256" key="8">
    <source>
        <dbReference type="RuleBase" id="RU000461"/>
    </source>
</evidence>
<keyword evidence="3 7" id="KW-0479">Metal-binding</keyword>
<evidence type="ECO:0000256" key="1">
    <source>
        <dbReference type="ARBA" id="ARBA00010617"/>
    </source>
</evidence>
<dbReference type="SUPFAM" id="SSF48264">
    <property type="entry name" value="Cytochrome P450"/>
    <property type="match status" value="1"/>
</dbReference>
<dbReference type="InterPro" id="IPR001128">
    <property type="entry name" value="Cyt_P450"/>
</dbReference>
<dbReference type="PRINTS" id="PR00463">
    <property type="entry name" value="EP450I"/>
</dbReference>
<dbReference type="AlphaFoldDB" id="A0AAD7PKL7"/>
<evidence type="ECO:0000256" key="7">
    <source>
        <dbReference type="PIRSR" id="PIRSR602401-1"/>
    </source>
</evidence>
<protein>
    <submittedName>
        <fullName evidence="9">Cytochrome P450</fullName>
    </submittedName>
</protein>
<dbReference type="InterPro" id="IPR036396">
    <property type="entry name" value="Cyt_P450_sf"/>
</dbReference>
<name>A0AAD7PKL7_QUISA</name>
<keyword evidence="6 8" id="KW-0503">Monooxygenase</keyword>
<dbReference type="Gene3D" id="1.10.630.10">
    <property type="entry name" value="Cytochrome P450"/>
    <property type="match status" value="1"/>
</dbReference>
<evidence type="ECO:0000256" key="5">
    <source>
        <dbReference type="ARBA" id="ARBA00023004"/>
    </source>
</evidence>
<evidence type="ECO:0000256" key="2">
    <source>
        <dbReference type="ARBA" id="ARBA00022617"/>
    </source>
</evidence>
<feature type="binding site" description="axial binding residue" evidence="7">
    <location>
        <position position="414"/>
    </location>
    <ligand>
        <name>heme</name>
        <dbReference type="ChEBI" id="CHEBI:30413"/>
    </ligand>
    <ligandPart>
        <name>Fe</name>
        <dbReference type="ChEBI" id="CHEBI:18248"/>
    </ligandPart>
</feature>
<dbReference type="InterPro" id="IPR002401">
    <property type="entry name" value="Cyt_P450_E_grp-I"/>
</dbReference>
<dbReference type="KEGG" id="qsa:O6P43_018976"/>
<proteinExistence type="inferred from homology"/>
<dbReference type="FunFam" id="1.10.630.10:FF:000026">
    <property type="entry name" value="Cytochrome P450 82C4"/>
    <property type="match status" value="1"/>
</dbReference>
<dbReference type="PANTHER" id="PTHR47947:SF20">
    <property type="entry name" value="CYTOCHROME P450 FAMILY PROTEIN"/>
    <property type="match status" value="1"/>
</dbReference>
<evidence type="ECO:0000256" key="3">
    <source>
        <dbReference type="ARBA" id="ARBA00022723"/>
    </source>
</evidence>
<comment type="caution">
    <text evidence="9">The sequence shown here is derived from an EMBL/GenBank/DDBJ whole genome shotgun (WGS) entry which is preliminary data.</text>
</comment>
<dbReference type="CDD" id="cd20653">
    <property type="entry name" value="CYP81"/>
    <property type="match status" value="1"/>
</dbReference>
<keyword evidence="2 7" id="KW-0349">Heme</keyword>
<dbReference type="GO" id="GO:0005506">
    <property type="term" value="F:iron ion binding"/>
    <property type="evidence" value="ECO:0007669"/>
    <property type="project" value="InterPro"/>
</dbReference>
<comment type="cofactor">
    <cofactor evidence="7">
        <name>heme</name>
        <dbReference type="ChEBI" id="CHEBI:30413"/>
    </cofactor>
</comment>
<dbReference type="PROSITE" id="PS00086">
    <property type="entry name" value="CYTOCHROME_P450"/>
    <property type="match status" value="1"/>
</dbReference>
<dbReference type="GO" id="GO:0004497">
    <property type="term" value="F:monooxygenase activity"/>
    <property type="evidence" value="ECO:0007669"/>
    <property type="project" value="UniProtKB-KW"/>
</dbReference>
<dbReference type="GO" id="GO:0016705">
    <property type="term" value="F:oxidoreductase activity, acting on paired donors, with incorporation or reduction of molecular oxygen"/>
    <property type="evidence" value="ECO:0007669"/>
    <property type="project" value="InterPro"/>
</dbReference>
<dbReference type="GO" id="GO:0020037">
    <property type="term" value="F:heme binding"/>
    <property type="evidence" value="ECO:0007669"/>
    <property type="project" value="InterPro"/>
</dbReference>
<keyword evidence="4 8" id="KW-0560">Oxidoreductase</keyword>
<evidence type="ECO:0000313" key="9">
    <source>
        <dbReference type="EMBL" id="KAJ7958215.1"/>
    </source>
</evidence>
<keyword evidence="5 7" id="KW-0408">Iron</keyword>
<dbReference type="PANTHER" id="PTHR47947">
    <property type="entry name" value="CYTOCHROME P450 82C3-RELATED"/>
    <property type="match status" value="1"/>
</dbReference>
<organism evidence="9 10">
    <name type="scientific">Quillaja saponaria</name>
    <name type="common">Soap bark tree</name>
    <dbReference type="NCBI Taxonomy" id="32244"/>
    <lineage>
        <taxon>Eukaryota</taxon>
        <taxon>Viridiplantae</taxon>
        <taxon>Streptophyta</taxon>
        <taxon>Embryophyta</taxon>
        <taxon>Tracheophyta</taxon>
        <taxon>Spermatophyta</taxon>
        <taxon>Magnoliopsida</taxon>
        <taxon>eudicotyledons</taxon>
        <taxon>Gunneridae</taxon>
        <taxon>Pentapetalae</taxon>
        <taxon>rosids</taxon>
        <taxon>fabids</taxon>
        <taxon>Fabales</taxon>
        <taxon>Quillajaceae</taxon>
        <taxon>Quillaja</taxon>
    </lineage>
</organism>
<reference evidence="9" key="1">
    <citation type="journal article" date="2023" name="Science">
        <title>Elucidation of the pathway for biosynthesis of saponin adjuvants from the soapbark tree.</title>
        <authorList>
            <person name="Reed J."/>
            <person name="Orme A."/>
            <person name="El-Demerdash A."/>
            <person name="Owen C."/>
            <person name="Martin L.B.B."/>
            <person name="Misra R.C."/>
            <person name="Kikuchi S."/>
            <person name="Rejzek M."/>
            <person name="Martin A.C."/>
            <person name="Harkess A."/>
            <person name="Leebens-Mack J."/>
            <person name="Louveau T."/>
            <person name="Stephenson M.J."/>
            <person name="Osbourn A."/>
        </authorList>
    </citation>
    <scope>NUCLEOTIDE SEQUENCE</scope>
    <source>
        <strain evidence="9">S10</strain>
    </source>
</reference>
<evidence type="ECO:0000256" key="6">
    <source>
        <dbReference type="ARBA" id="ARBA00023033"/>
    </source>
</evidence>
<dbReference type="PRINTS" id="PR00385">
    <property type="entry name" value="P450"/>
</dbReference>
<comment type="similarity">
    <text evidence="1 8">Belongs to the cytochrome P450 family.</text>
</comment>
<dbReference type="Pfam" id="PF00067">
    <property type="entry name" value="p450"/>
    <property type="match status" value="2"/>
</dbReference>
<gene>
    <name evidence="9" type="ORF">O6P43_018976</name>
</gene>
<evidence type="ECO:0000256" key="4">
    <source>
        <dbReference type="ARBA" id="ARBA00023002"/>
    </source>
</evidence>
<dbReference type="Proteomes" id="UP001163823">
    <property type="component" value="Chromosome 8"/>
</dbReference>
<dbReference type="InterPro" id="IPR017972">
    <property type="entry name" value="Cyt_P450_CS"/>
</dbReference>
<sequence>MEEVHNLLIPTSFFLLFFFCLSKVIKYIYACHENFPPSPPALPVIGHLHLLKKPLHQSLHKLTEKYGQILFLRFGTRKVLVVTSPSAVEECFTKNDIIFANRPRTLAGKHLHYNHKTMGSCSYGDHWRNLRRLTTLELFSTNRLASFSRVRQEEVQLLLKELQSKLQRKSSKGRAKTKISGACFQYHFENDRREKVLREGLLKWVDFQGLEKRMVKFKDKMDRIFQNLLDEHRRTRIMNSSSKDGMMTLIDVMLSQQETEPEFYTDDNMKGVIQAMLLAGSETSSTTMEWALSLLLNHPEAMRKAKAEIDTNVGQERLLDESDLPKLKYLQNVITETLRLYPPVPLLIPHESSDNCRVCGFDVPKGTMLLVNIWTMQRDAKLWENPTEFVPERFEGGEGEGYNMIPFGAGRRACPGAVLGKRVVGLALGSLIQSFNWERIGNEEIDMQEGTGITLPKAEPLNALCEPRLDMINLLLKL</sequence>
<dbReference type="InterPro" id="IPR050651">
    <property type="entry name" value="Plant_Cytochrome_P450_Monoox"/>
</dbReference>